<organism evidence="2 3">
    <name type="scientific">Stephania yunnanensis</name>
    <dbReference type="NCBI Taxonomy" id="152371"/>
    <lineage>
        <taxon>Eukaryota</taxon>
        <taxon>Viridiplantae</taxon>
        <taxon>Streptophyta</taxon>
        <taxon>Embryophyta</taxon>
        <taxon>Tracheophyta</taxon>
        <taxon>Spermatophyta</taxon>
        <taxon>Magnoliopsida</taxon>
        <taxon>Ranunculales</taxon>
        <taxon>Menispermaceae</taxon>
        <taxon>Menispermoideae</taxon>
        <taxon>Cissampelideae</taxon>
        <taxon>Stephania</taxon>
    </lineage>
</organism>
<feature type="compositionally biased region" description="Polar residues" evidence="1">
    <location>
        <begin position="1"/>
        <end position="10"/>
    </location>
</feature>
<feature type="compositionally biased region" description="Basic and acidic residues" evidence="1">
    <location>
        <begin position="12"/>
        <end position="42"/>
    </location>
</feature>
<keyword evidence="3" id="KW-1185">Reference proteome</keyword>
<name>A0AAP0HWX4_9MAGN</name>
<protein>
    <submittedName>
        <fullName evidence="2">Uncharacterized protein</fullName>
    </submittedName>
</protein>
<gene>
    <name evidence="2" type="ORF">Syun_026330</name>
</gene>
<accession>A0AAP0HWX4</accession>
<comment type="caution">
    <text evidence="2">The sequence shown here is derived from an EMBL/GenBank/DDBJ whole genome shotgun (WGS) entry which is preliminary data.</text>
</comment>
<reference evidence="2 3" key="1">
    <citation type="submission" date="2024-01" db="EMBL/GenBank/DDBJ databases">
        <title>Genome assemblies of Stephania.</title>
        <authorList>
            <person name="Yang L."/>
        </authorList>
    </citation>
    <scope>NUCLEOTIDE SEQUENCE [LARGE SCALE GENOMIC DNA]</scope>
    <source>
        <strain evidence="2">YNDBR</strain>
        <tissue evidence="2">Leaf</tissue>
    </source>
</reference>
<proteinExistence type="predicted"/>
<evidence type="ECO:0000313" key="2">
    <source>
        <dbReference type="EMBL" id="KAK9099285.1"/>
    </source>
</evidence>
<dbReference type="AlphaFoldDB" id="A0AAP0HWX4"/>
<evidence type="ECO:0000256" key="1">
    <source>
        <dbReference type="SAM" id="MobiDB-lite"/>
    </source>
</evidence>
<sequence length="102" mass="12080">MHLWSQSSGAQGRDRWELREEIGGRKRKKKEEGSEKMKEMRDKKPDLVCLCPQSEIVTRVHDFTREKKKTKNLRGAYVATGVLDGEIVWWVCWVDNFYTQSY</sequence>
<feature type="region of interest" description="Disordered" evidence="1">
    <location>
        <begin position="1"/>
        <end position="42"/>
    </location>
</feature>
<dbReference type="EMBL" id="JBBNAF010000011">
    <property type="protein sequence ID" value="KAK9099285.1"/>
    <property type="molecule type" value="Genomic_DNA"/>
</dbReference>
<dbReference type="Proteomes" id="UP001420932">
    <property type="component" value="Unassembled WGS sequence"/>
</dbReference>
<evidence type="ECO:0000313" key="3">
    <source>
        <dbReference type="Proteomes" id="UP001420932"/>
    </source>
</evidence>